<evidence type="ECO:0000313" key="5">
    <source>
        <dbReference type="Proteomes" id="UP001499852"/>
    </source>
</evidence>
<dbReference type="GO" id="GO:0016853">
    <property type="term" value="F:isomerase activity"/>
    <property type="evidence" value="ECO:0007669"/>
    <property type="project" value="UniProtKB-KW"/>
</dbReference>
<comment type="caution">
    <text evidence="4">The sequence shown here is derived from an EMBL/GenBank/DDBJ whole genome shotgun (WGS) entry which is preliminary data.</text>
</comment>
<organism evidence="4 5">
    <name type="scientific">Prosthecobacter algae</name>
    <dbReference type="NCBI Taxonomy" id="1144682"/>
    <lineage>
        <taxon>Bacteria</taxon>
        <taxon>Pseudomonadati</taxon>
        <taxon>Verrucomicrobiota</taxon>
        <taxon>Verrucomicrobiia</taxon>
        <taxon>Verrucomicrobiales</taxon>
        <taxon>Verrucomicrobiaceae</taxon>
        <taxon>Prosthecobacter</taxon>
    </lineage>
</organism>
<keyword evidence="2" id="KW-0862">Zinc</keyword>
<evidence type="ECO:0000313" key="4">
    <source>
        <dbReference type="EMBL" id="GAA5143141.1"/>
    </source>
</evidence>
<dbReference type="InterPro" id="IPR046457">
    <property type="entry name" value="PMI_typeI_cat"/>
</dbReference>
<dbReference type="InterPro" id="IPR011051">
    <property type="entry name" value="RmlC_Cupin_sf"/>
</dbReference>
<name>A0ABP9P9S7_9BACT</name>
<dbReference type="PANTHER" id="PTHR42742:SF3">
    <property type="entry name" value="FRUCTOKINASE"/>
    <property type="match status" value="1"/>
</dbReference>
<reference evidence="5" key="1">
    <citation type="journal article" date="2019" name="Int. J. Syst. Evol. Microbiol.">
        <title>The Global Catalogue of Microorganisms (GCM) 10K type strain sequencing project: providing services to taxonomists for standard genome sequencing and annotation.</title>
        <authorList>
            <consortium name="The Broad Institute Genomics Platform"/>
            <consortium name="The Broad Institute Genome Sequencing Center for Infectious Disease"/>
            <person name="Wu L."/>
            <person name="Ma J."/>
        </authorList>
    </citation>
    <scope>NUCLEOTIDE SEQUENCE [LARGE SCALE GENOMIC DNA]</scope>
    <source>
        <strain evidence="5">JCM 18053</strain>
    </source>
</reference>
<evidence type="ECO:0000256" key="1">
    <source>
        <dbReference type="ARBA" id="ARBA00022723"/>
    </source>
</evidence>
<dbReference type="Pfam" id="PF20511">
    <property type="entry name" value="PMI_typeI_cat"/>
    <property type="match status" value="1"/>
</dbReference>
<keyword evidence="1" id="KW-0479">Metal-binding</keyword>
<dbReference type="InterPro" id="IPR014628">
    <property type="entry name" value="Man6P_isomerase_Firm_short"/>
</dbReference>
<accession>A0ABP9P9S7</accession>
<dbReference type="InterPro" id="IPR014710">
    <property type="entry name" value="RmlC-like_jellyroll"/>
</dbReference>
<dbReference type="SUPFAM" id="SSF51182">
    <property type="entry name" value="RmlC-like cupins"/>
    <property type="match status" value="1"/>
</dbReference>
<dbReference type="PIRSF" id="PIRSF036894">
    <property type="entry name" value="PMI_Firm_short"/>
    <property type="match status" value="1"/>
</dbReference>
<proteinExistence type="predicted"/>
<protein>
    <submittedName>
        <fullName evidence="4">Mannose-6-phosphate isomerase, class I</fullName>
    </submittedName>
</protein>
<dbReference type="Proteomes" id="UP001499852">
    <property type="component" value="Unassembled WGS sequence"/>
</dbReference>
<dbReference type="RefSeq" id="WP_345737219.1">
    <property type="nucleotide sequence ID" value="NZ_BAABIA010000006.1"/>
</dbReference>
<keyword evidence="5" id="KW-1185">Reference proteome</keyword>
<gene>
    <name evidence="4" type="primary">manA</name>
    <name evidence="4" type="ORF">GCM10023213_30300</name>
</gene>
<dbReference type="EMBL" id="BAABIA010000006">
    <property type="protein sequence ID" value="GAA5143141.1"/>
    <property type="molecule type" value="Genomic_DNA"/>
</dbReference>
<sequence length="325" mass="35275">MNWNQPLRFLPIYQTRVWGGRNLESQFGRSLPDPRLPYGESWEICDRAEAVNEVRGEEAAGMTLHELWTQHRVAVFGEALASHPSARYPLLMKILDACDDLSIQVHPPAAVAEELGGEPKTEMWYVAQAQPGACFYAGLRAGVTRTQFEAALQDGSVADLMHAIRPAAGDSLFLPSGRLHAIGAGLVIFEVQQNSDTTYRVFDWNRVGLDGQPRELHIGPSLRSMNFDDHEPAMQLAQADGTLATCPFFEVRQGDPASSLLGREGEHLTVAVVDGGLSVNGCPLGKGDFALIPAQMTAAERQITGLSADACWLEVRIPVSTSGGV</sequence>
<dbReference type="PANTHER" id="PTHR42742">
    <property type="entry name" value="TRANSCRIPTIONAL REPRESSOR MPRA"/>
    <property type="match status" value="1"/>
</dbReference>
<dbReference type="InterPro" id="IPR051804">
    <property type="entry name" value="Carb_Metab_Reg_Kinase/Isom"/>
</dbReference>
<keyword evidence="4" id="KW-0413">Isomerase</keyword>
<dbReference type="CDD" id="cd07010">
    <property type="entry name" value="cupin_PMI_type_I_N_bac"/>
    <property type="match status" value="1"/>
</dbReference>
<feature type="domain" description="Phosphomannose isomerase type I catalytic" evidence="3">
    <location>
        <begin position="11"/>
        <end position="115"/>
    </location>
</feature>
<evidence type="ECO:0000259" key="3">
    <source>
        <dbReference type="Pfam" id="PF20511"/>
    </source>
</evidence>
<dbReference type="Gene3D" id="2.60.120.10">
    <property type="entry name" value="Jelly Rolls"/>
    <property type="match status" value="1"/>
</dbReference>
<evidence type="ECO:0000256" key="2">
    <source>
        <dbReference type="ARBA" id="ARBA00022833"/>
    </source>
</evidence>